<dbReference type="PROSITE" id="PS51762">
    <property type="entry name" value="GH16_2"/>
    <property type="match status" value="1"/>
</dbReference>
<dbReference type="Pfam" id="PF00722">
    <property type="entry name" value="Glyco_hydro_16"/>
    <property type="match status" value="1"/>
</dbReference>
<dbReference type="GO" id="GO:0004553">
    <property type="term" value="F:hydrolase activity, hydrolyzing O-glycosyl compounds"/>
    <property type="evidence" value="ECO:0007669"/>
    <property type="project" value="InterPro"/>
</dbReference>
<dbReference type="GO" id="GO:0005975">
    <property type="term" value="P:carbohydrate metabolic process"/>
    <property type="evidence" value="ECO:0007669"/>
    <property type="project" value="InterPro"/>
</dbReference>
<dbReference type="SUPFAM" id="SSF49899">
    <property type="entry name" value="Concanavalin A-like lectins/glucanases"/>
    <property type="match status" value="1"/>
</dbReference>
<comment type="similarity">
    <text evidence="1">Belongs to the glycosyl hydrolase 16 family.</text>
</comment>
<dbReference type="CDD" id="cd08023">
    <property type="entry name" value="GH16_laminarinase_like"/>
    <property type="match status" value="1"/>
</dbReference>
<keyword evidence="2" id="KW-0732">Signal</keyword>
<keyword evidence="5" id="KW-1185">Reference proteome</keyword>
<dbReference type="EMBL" id="MCHX01000014">
    <property type="protein sequence ID" value="OFJ54285.1"/>
    <property type="molecule type" value="Genomic_DNA"/>
</dbReference>
<name>A0A1E8Q781_9MYCO</name>
<dbReference type="InterPro" id="IPR050546">
    <property type="entry name" value="Glycosyl_Hydrlase_16"/>
</dbReference>
<evidence type="ECO:0000256" key="1">
    <source>
        <dbReference type="ARBA" id="ARBA00006865"/>
    </source>
</evidence>
<feature type="signal peptide" evidence="2">
    <location>
        <begin position="1"/>
        <end position="31"/>
    </location>
</feature>
<dbReference type="InterPro" id="IPR000757">
    <property type="entry name" value="Beta-glucanase-like"/>
</dbReference>
<dbReference type="Proteomes" id="UP000178953">
    <property type="component" value="Unassembled WGS sequence"/>
</dbReference>
<evidence type="ECO:0000256" key="2">
    <source>
        <dbReference type="SAM" id="SignalP"/>
    </source>
</evidence>
<dbReference type="PANTHER" id="PTHR10963:SF55">
    <property type="entry name" value="GLYCOSIDE HYDROLASE FAMILY 16 PROTEIN"/>
    <property type="match status" value="1"/>
</dbReference>
<reference evidence="4 5" key="1">
    <citation type="submission" date="2016-09" db="EMBL/GenBank/DDBJ databases">
        <title>genome sequence of Mycobacterium sp. 739 SCH.</title>
        <authorList>
            <person name="Greninger A.L."/>
            <person name="Qin X."/>
            <person name="Jerome K."/>
            <person name="Vora S."/>
            <person name="Quinn K."/>
        </authorList>
    </citation>
    <scope>NUCLEOTIDE SEQUENCE [LARGE SCALE GENOMIC DNA]</scope>
    <source>
        <strain evidence="4 5">SCH</strain>
    </source>
</reference>
<dbReference type="InterPro" id="IPR006311">
    <property type="entry name" value="TAT_signal"/>
</dbReference>
<gene>
    <name evidence="4" type="ORF">BEL07_07665</name>
</gene>
<protein>
    <submittedName>
        <fullName evidence="4">1,3-beta-glucanase</fullName>
    </submittedName>
</protein>
<organism evidence="4 5">
    <name type="scientific">Mycolicibacterium grossiae</name>
    <dbReference type="NCBI Taxonomy" id="1552759"/>
    <lineage>
        <taxon>Bacteria</taxon>
        <taxon>Bacillati</taxon>
        <taxon>Actinomycetota</taxon>
        <taxon>Actinomycetes</taxon>
        <taxon>Mycobacteriales</taxon>
        <taxon>Mycobacteriaceae</taxon>
        <taxon>Mycolicibacterium</taxon>
    </lineage>
</organism>
<dbReference type="PROSITE" id="PS51318">
    <property type="entry name" value="TAT"/>
    <property type="match status" value="1"/>
</dbReference>
<dbReference type="RefSeq" id="WP_070352501.1">
    <property type="nucleotide sequence ID" value="NZ_CP043474.1"/>
</dbReference>
<dbReference type="PANTHER" id="PTHR10963">
    <property type="entry name" value="GLYCOSYL HYDROLASE-RELATED"/>
    <property type="match status" value="1"/>
</dbReference>
<dbReference type="AlphaFoldDB" id="A0A1E8Q781"/>
<proteinExistence type="inferred from homology"/>
<evidence type="ECO:0000259" key="3">
    <source>
        <dbReference type="PROSITE" id="PS51762"/>
    </source>
</evidence>
<sequence>MGSLNRRDLLSLTGAGLVAAAGLATAPRSLAAPPKYLFADEFDGPAGSAPDPSKWLVAKARESMQDPTFWEQPGRVGQYRDDRRNVYVDGNSHLVFRAAKDGDTFYSGKVFSTFYGGIGHTWEARIKLDCLTPGSWPAWYLSNDNPVNGGEVDVMEWYGNGSWAPGTAVHAKLNGGEHVSQTISVDDAWHTWRVTWDEAGMRFWRDYVDGAQPYFTVAAHALPDWQFNDPGFTLSPVLDLAVAGSGGGDPSGGTYPATMLIDWVRVW</sequence>
<feature type="domain" description="GH16" evidence="3">
    <location>
        <begin position="21"/>
        <end position="267"/>
    </location>
</feature>
<feature type="chain" id="PRO_5030027128" evidence="2">
    <location>
        <begin position="32"/>
        <end position="267"/>
    </location>
</feature>
<dbReference type="Gene3D" id="2.60.120.200">
    <property type="match status" value="1"/>
</dbReference>
<accession>A0A1E8Q781</accession>
<evidence type="ECO:0000313" key="4">
    <source>
        <dbReference type="EMBL" id="OFJ54285.1"/>
    </source>
</evidence>
<comment type="caution">
    <text evidence="4">The sequence shown here is derived from an EMBL/GenBank/DDBJ whole genome shotgun (WGS) entry which is preliminary data.</text>
</comment>
<evidence type="ECO:0000313" key="5">
    <source>
        <dbReference type="Proteomes" id="UP000178953"/>
    </source>
</evidence>
<dbReference type="InterPro" id="IPR013320">
    <property type="entry name" value="ConA-like_dom_sf"/>
</dbReference>
<dbReference type="OrthoDB" id="9809583at2"/>